<proteinExistence type="predicted"/>
<reference evidence="2" key="1">
    <citation type="submission" date="2025-08" db="UniProtKB">
        <authorList>
            <consortium name="RefSeq"/>
        </authorList>
    </citation>
    <scope>IDENTIFICATION</scope>
    <source>
        <tissue evidence="2">Gonad</tissue>
    </source>
</reference>
<keyword evidence="1" id="KW-1185">Reference proteome</keyword>
<accession>A0A6P4ZCC8</accession>
<organism evidence="1 2">
    <name type="scientific">Branchiostoma belcheri</name>
    <name type="common">Amphioxus</name>
    <dbReference type="NCBI Taxonomy" id="7741"/>
    <lineage>
        <taxon>Eukaryota</taxon>
        <taxon>Metazoa</taxon>
        <taxon>Chordata</taxon>
        <taxon>Cephalochordata</taxon>
        <taxon>Leptocardii</taxon>
        <taxon>Amphioxiformes</taxon>
        <taxon>Branchiostomatidae</taxon>
        <taxon>Branchiostoma</taxon>
    </lineage>
</organism>
<dbReference type="KEGG" id="bbel:109475397"/>
<evidence type="ECO:0000313" key="2">
    <source>
        <dbReference type="RefSeq" id="XP_019631564.1"/>
    </source>
</evidence>
<dbReference type="OrthoDB" id="2499658at2759"/>
<protein>
    <submittedName>
        <fullName evidence="2">Uncharacterized protein LOC109475397</fullName>
    </submittedName>
</protein>
<name>A0A6P4ZCC8_BRABE</name>
<gene>
    <name evidence="2" type="primary">LOC109475397</name>
</gene>
<dbReference type="GeneID" id="109475397"/>
<dbReference type="AlphaFoldDB" id="A0A6P4ZCC8"/>
<sequence length="101" mass="11996">MTDDEQQKAEFYRLIEEQISGLDQKRIASYYITQERYDKVLQALQLDKGVKCQDGSYFKFWATKNFKFHEIGSKKILYCKKSSCPVVPKEDIFDTIKRRVV</sequence>
<dbReference type="RefSeq" id="XP_019631564.1">
    <property type="nucleotide sequence ID" value="XM_019776005.1"/>
</dbReference>
<dbReference type="Proteomes" id="UP000515135">
    <property type="component" value="Unplaced"/>
</dbReference>
<evidence type="ECO:0000313" key="1">
    <source>
        <dbReference type="Proteomes" id="UP000515135"/>
    </source>
</evidence>